<organism evidence="3 4">
    <name type="scientific">Blattabacterium cuenoti BPAY</name>
    <dbReference type="NCBI Taxonomy" id="1457031"/>
    <lineage>
        <taxon>Bacteria</taxon>
        <taxon>Pseudomonadati</taxon>
        <taxon>Bacteroidota</taxon>
        <taxon>Flavobacteriia</taxon>
        <taxon>Flavobacteriales</taxon>
        <taxon>Blattabacteriaceae</taxon>
        <taxon>Blattabacterium</taxon>
    </lineage>
</organism>
<name>A0ABM7EXU1_9FLAO</name>
<dbReference type="EMBL" id="AP014609">
    <property type="protein sequence ID" value="BAR91781.1"/>
    <property type="molecule type" value="Genomic_DNA"/>
</dbReference>
<dbReference type="RefSeq" id="WP_244270729.1">
    <property type="nucleotide sequence ID" value="NZ_AP014609.1"/>
</dbReference>
<evidence type="ECO:0000259" key="2">
    <source>
        <dbReference type="Pfam" id="PF13100"/>
    </source>
</evidence>
<dbReference type="Pfam" id="PF13100">
    <property type="entry name" value="OstA_2"/>
    <property type="match status" value="1"/>
</dbReference>
<dbReference type="PANTHER" id="PTHR30189:SF1">
    <property type="entry name" value="LPS-ASSEMBLY PROTEIN LPTD"/>
    <property type="match status" value="1"/>
</dbReference>
<dbReference type="PANTHER" id="PTHR30189">
    <property type="entry name" value="LPS-ASSEMBLY PROTEIN"/>
    <property type="match status" value="1"/>
</dbReference>
<reference evidence="3 4" key="1">
    <citation type="journal article" date="2015" name="Microbes Environ.">
        <title>An Efficient Strategy Developed for Next-Generation Sequencing of Endosymbiont Genomes Performed Using Crude DNA Isolated from Host Tissues: A Case Study of Blattabacterium cuenoti Inhabiting the Fat Bodies of Cockroaches.</title>
        <authorList>
            <person name="Kinjo Y."/>
            <person name="Saitoh S."/>
            <person name="Tokuda G."/>
        </authorList>
    </citation>
    <scope>NUCLEOTIDE SEQUENCE [LARGE SCALE GENOMIC DNA]</scope>
    <source>
        <strain evidence="3 4">BPAY</strain>
    </source>
</reference>
<protein>
    <recommendedName>
        <fullName evidence="2">Organic solvent tolerance-like N-terminal domain-containing protein</fullName>
    </recommendedName>
</protein>
<evidence type="ECO:0000313" key="3">
    <source>
        <dbReference type="EMBL" id="BAR91781.1"/>
    </source>
</evidence>
<feature type="domain" description="Organic solvent tolerance-like N-terminal" evidence="2">
    <location>
        <begin position="106"/>
        <end position="206"/>
    </location>
</feature>
<proteinExistence type="predicted"/>
<gene>
    <name evidence="3" type="ORF">BPAY_017</name>
</gene>
<dbReference type="InterPro" id="IPR005653">
    <property type="entry name" value="OstA-like_N"/>
</dbReference>
<keyword evidence="1" id="KW-0998">Cell outer membrane</keyword>
<evidence type="ECO:0000313" key="4">
    <source>
        <dbReference type="Proteomes" id="UP000217805"/>
    </source>
</evidence>
<accession>A0ABM7EXU1</accession>
<dbReference type="Gene3D" id="2.60.450.10">
    <property type="entry name" value="Lipopolysaccharide (LPS) transport protein A like domain"/>
    <property type="match status" value="1"/>
</dbReference>
<dbReference type="Proteomes" id="UP000217805">
    <property type="component" value="Chromosome"/>
</dbReference>
<keyword evidence="1" id="KW-0472">Membrane</keyword>
<keyword evidence="4" id="KW-1185">Reference proteome</keyword>
<evidence type="ECO:0000256" key="1">
    <source>
        <dbReference type="ARBA" id="ARBA00023237"/>
    </source>
</evidence>
<sequence length="562" mass="66537">MKYGFLIFIIFLLLSLNKTFSISNKGKKNIQIIHADFIQNNENQNFVLTGDIHLKYDKYHLFCDKVIYDKKNHKFYGYGNVRLASGKNKIISQNIVGNFFDFKLSGKVVLYQEKTKLTADTINFNLKKKLLQAINNVVLFFDKVQLITNMLEYNLISNQIFYKKNSILHYGNYTICSKEGFFYINKKKIELKHEIKLIGKNYTVYTNTLVYLFKQDQIHFHDPAIIVQNTNFDNFIYTKKALFSFRKKTFLFKNYVSIHYNGKIVRGEYLFFDQNKKCGFMRNIFLENTKQKYFFISSGYGKFDLHSGFLILKQDPKIIKTSENNSVFIYSNILKINLKKNDTYSIQAFSIKSFFLNRTENIQGTCNFFHYESSNGDMKFDGNPILWFHNQKITGKTIYIQNDEENDSIIKNIKIVKNASYIEKINSEEFNQIEGDIITGFFNKENSLEKVIIQGNINSIFFLYPLNKEKKIINKSSCEILSIYLDKSKKIRKIYCEKKARSELIPIDQKTPKKFLYLSKFDWKEKDKPKNNQKFLIHKEIEKYKEESLLEKKTIENMVKNK</sequence>
<dbReference type="InterPro" id="IPR050218">
    <property type="entry name" value="LptD"/>
</dbReference>